<evidence type="ECO:0000313" key="3">
    <source>
        <dbReference type="EMBL" id="CAC5412806.1"/>
    </source>
</evidence>
<accession>A0A6J8DY71</accession>
<evidence type="ECO:0000256" key="1">
    <source>
        <dbReference type="PROSITE-ProRule" id="PRU00042"/>
    </source>
</evidence>
<keyword evidence="1" id="KW-0862">Zinc</keyword>
<dbReference type="EMBL" id="CACVKT020008097">
    <property type="protein sequence ID" value="CAC5412806.1"/>
    <property type="molecule type" value="Genomic_DNA"/>
</dbReference>
<dbReference type="InterPro" id="IPR013087">
    <property type="entry name" value="Znf_C2H2_type"/>
</dbReference>
<evidence type="ECO:0000259" key="2">
    <source>
        <dbReference type="PROSITE" id="PS50157"/>
    </source>
</evidence>
<dbReference type="PROSITE" id="PS50157">
    <property type="entry name" value="ZINC_FINGER_C2H2_2"/>
    <property type="match status" value="1"/>
</dbReference>
<keyword evidence="4" id="KW-1185">Reference proteome</keyword>
<keyword evidence="1" id="KW-0479">Metal-binding</keyword>
<dbReference type="OrthoDB" id="6146429at2759"/>
<keyword evidence="1" id="KW-0863">Zinc-finger</keyword>
<dbReference type="Proteomes" id="UP000507470">
    <property type="component" value="Unassembled WGS sequence"/>
</dbReference>
<gene>
    <name evidence="3" type="ORF">MCOR_45781</name>
</gene>
<reference evidence="3 4" key="1">
    <citation type="submission" date="2020-06" db="EMBL/GenBank/DDBJ databases">
        <authorList>
            <person name="Li R."/>
            <person name="Bekaert M."/>
        </authorList>
    </citation>
    <scope>NUCLEOTIDE SEQUENCE [LARGE SCALE GENOMIC DNA]</scope>
    <source>
        <strain evidence="4">wild</strain>
    </source>
</reference>
<sequence>MDHHRGKMSRKHECQQCVATFSKRSLLDEHKRILGHQDVYRCLSDGGVKKKATQDGPPMKRKITKYDDPSDSYTKSAVGTQKMPKFNTTSTRYKVAVRELDVRVISNILRSLRILFNSIIKDVTEFMEPADLVRLSVQCPELDFPISLPFMKLSQLYAERFLTEIKRVLQSYEQFVMDETLEIELIYVNLPSGGIVKRCKYVDLGKTLEEKRCVLQIQNNDVLCCPRAIRQPKPD</sequence>
<evidence type="ECO:0000313" key="4">
    <source>
        <dbReference type="Proteomes" id="UP000507470"/>
    </source>
</evidence>
<protein>
    <recommendedName>
        <fullName evidence="2">C2H2-type domain-containing protein</fullName>
    </recommendedName>
</protein>
<feature type="domain" description="C2H2-type" evidence="2">
    <location>
        <begin position="12"/>
        <end position="36"/>
    </location>
</feature>
<proteinExistence type="predicted"/>
<dbReference type="PROSITE" id="PS00028">
    <property type="entry name" value="ZINC_FINGER_C2H2_1"/>
    <property type="match status" value="1"/>
</dbReference>
<dbReference type="AlphaFoldDB" id="A0A6J8DY71"/>
<organism evidence="3 4">
    <name type="scientific">Mytilus coruscus</name>
    <name type="common">Sea mussel</name>
    <dbReference type="NCBI Taxonomy" id="42192"/>
    <lineage>
        <taxon>Eukaryota</taxon>
        <taxon>Metazoa</taxon>
        <taxon>Spiralia</taxon>
        <taxon>Lophotrochozoa</taxon>
        <taxon>Mollusca</taxon>
        <taxon>Bivalvia</taxon>
        <taxon>Autobranchia</taxon>
        <taxon>Pteriomorphia</taxon>
        <taxon>Mytilida</taxon>
        <taxon>Mytiloidea</taxon>
        <taxon>Mytilidae</taxon>
        <taxon>Mytilinae</taxon>
        <taxon>Mytilus</taxon>
    </lineage>
</organism>
<dbReference type="GO" id="GO:0008270">
    <property type="term" value="F:zinc ion binding"/>
    <property type="evidence" value="ECO:0007669"/>
    <property type="project" value="UniProtKB-KW"/>
</dbReference>
<name>A0A6J8DY71_MYTCO</name>